<dbReference type="InterPro" id="IPR010559">
    <property type="entry name" value="Sig_transdc_His_kin_internal"/>
</dbReference>
<dbReference type="Gene3D" id="3.30.565.10">
    <property type="entry name" value="Histidine kinase-like ATPase, C-terminal domain"/>
    <property type="match status" value="1"/>
</dbReference>
<dbReference type="EMBL" id="JAVDSB010000001">
    <property type="protein sequence ID" value="MDR6549848.1"/>
    <property type="molecule type" value="Genomic_DNA"/>
</dbReference>
<organism evidence="9 10">
    <name type="scientific">Paenibacillus qinlingensis</name>
    <dbReference type="NCBI Taxonomy" id="1837343"/>
    <lineage>
        <taxon>Bacteria</taxon>
        <taxon>Bacillati</taxon>
        <taxon>Bacillota</taxon>
        <taxon>Bacilli</taxon>
        <taxon>Bacillales</taxon>
        <taxon>Paenibacillaceae</taxon>
        <taxon>Paenibacillus</taxon>
    </lineage>
</organism>
<evidence type="ECO:0000256" key="4">
    <source>
        <dbReference type="ARBA" id="ARBA00022679"/>
    </source>
</evidence>
<dbReference type="InterPro" id="IPR003660">
    <property type="entry name" value="HAMP_dom"/>
</dbReference>
<dbReference type="InterPro" id="IPR036890">
    <property type="entry name" value="HATPase_C_sf"/>
</dbReference>
<keyword evidence="5 9" id="KW-0418">Kinase</keyword>
<dbReference type="Pfam" id="PF02518">
    <property type="entry name" value="HATPase_c"/>
    <property type="match status" value="1"/>
</dbReference>
<evidence type="ECO:0000256" key="2">
    <source>
        <dbReference type="ARBA" id="ARBA00022475"/>
    </source>
</evidence>
<gene>
    <name evidence="9" type="ORF">J2736_001031</name>
</gene>
<keyword evidence="6 7" id="KW-0472">Membrane</keyword>
<evidence type="ECO:0000259" key="8">
    <source>
        <dbReference type="PROSITE" id="PS50885"/>
    </source>
</evidence>
<evidence type="ECO:0000256" key="7">
    <source>
        <dbReference type="SAM" id="Phobius"/>
    </source>
</evidence>
<keyword evidence="2" id="KW-1003">Cell membrane</keyword>
<evidence type="ECO:0000256" key="6">
    <source>
        <dbReference type="ARBA" id="ARBA00023136"/>
    </source>
</evidence>
<comment type="caution">
    <text evidence="9">The sequence shown here is derived from an EMBL/GenBank/DDBJ whole genome shotgun (WGS) entry which is preliminary data.</text>
</comment>
<dbReference type="EC" id="2.7.13.3" evidence="9"/>
<keyword evidence="3" id="KW-0597">Phosphoprotein</keyword>
<name>A0ABU1NQV8_9BACL</name>
<evidence type="ECO:0000256" key="5">
    <source>
        <dbReference type="ARBA" id="ARBA00022777"/>
    </source>
</evidence>
<evidence type="ECO:0000256" key="3">
    <source>
        <dbReference type="ARBA" id="ARBA00022553"/>
    </source>
</evidence>
<dbReference type="Proteomes" id="UP001267290">
    <property type="component" value="Unassembled WGS sequence"/>
</dbReference>
<accession>A0ABU1NQV8</accession>
<evidence type="ECO:0000256" key="1">
    <source>
        <dbReference type="ARBA" id="ARBA00004651"/>
    </source>
</evidence>
<keyword evidence="7" id="KW-0812">Transmembrane</keyword>
<evidence type="ECO:0000313" key="9">
    <source>
        <dbReference type="EMBL" id="MDR6549848.1"/>
    </source>
</evidence>
<keyword evidence="7" id="KW-1133">Transmembrane helix</keyword>
<reference evidence="9 10" key="1">
    <citation type="submission" date="2023-07" db="EMBL/GenBank/DDBJ databases">
        <title>Sorghum-associated microbial communities from plants grown in Nebraska, USA.</title>
        <authorList>
            <person name="Schachtman D."/>
        </authorList>
    </citation>
    <scope>NUCLEOTIDE SEQUENCE [LARGE SCALE GENOMIC DNA]</scope>
    <source>
        <strain evidence="9 10">CC258</strain>
    </source>
</reference>
<comment type="subcellular location">
    <subcellularLocation>
        <location evidence="1">Cell membrane</location>
        <topology evidence="1">Multi-pass membrane protein</topology>
    </subcellularLocation>
</comment>
<sequence>MKKPTLRLRLLRSFLVILTPLVLFLYYENYYAIKIVREEVSQSTSNVLSIHITQIDRTLDEITHYLLQQIVTSDTKSAYLDMASLPETNGNYTLAKIKIHNELTSGSTAFENFHSFFAYSVKKEDFIFSRSSFTDTNDLKEMLGEYVREKVKGQSFSDWIVLRYWEKSYLVRVAQASDGVYIGAVLLLEDLIRPLRGLDYGDRWEAILLDTTGQPLTKSVMSPETMTAVNRKLVTNPLAFQVFENPADHKDYLLVSTDFKQAPLRLAAMIPEKSLLQRLPFFQGVIYLIPLGVIVIFIFYSHYLRKMLFSPMNSLIMGMRRVVKGDMEIGLKEAETEELNFLITTFNHMVSQISHLKINVYEEMLKAQQSEFKHLQAQINPHFYLNSLNIINSLSTLGENDLIKKMTEHLADYFRFITRSHRDTITIDEEVRHIRNYLEIQMLRFPEKITYNIDLPEPFSRTMILPLMIQPFVENAVIHGMEEGSKPFHIEISAGNCQEDPNCLEILIRDNGVGFTPEVLSTFNQKKFGDGTGTHMGIWNVYRRMRMAFGYQAEVTFLLGEPNGAIVRLTIPAIGAFHEMEEEEDGKADDR</sequence>
<dbReference type="Gene3D" id="6.10.340.10">
    <property type="match status" value="1"/>
</dbReference>
<dbReference type="InterPro" id="IPR003594">
    <property type="entry name" value="HATPase_dom"/>
</dbReference>
<dbReference type="PROSITE" id="PS50885">
    <property type="entry name" value="HAMP"/>
    <property type="match status" value="1"/>
</dbReference>
<feature type="transmembrane region" description="Helical" evidence="7">
    <location>
        <begin position="281"/>
        <end position="300"/>
    </location>
</feature>
<keyword evidence="10" id="KW-1185">Reference proteome</keyword>
<proteinExistence type="predicted"/>
<feature type="domain" description="HAMP" evidence="8">
    <location>
        <begin position="306"/>
        <end position="358"/>
    </location>
</feature>
<dbReference type="PANTHER" id="PTHR34220:SF7">
    <property type="entry name" value="SENSOR HISTIDINE KINASE YPDA"/>
    <property type="match status" value="1"/>
</dbReference>
<evidence type="ECO:0000313" key="10">
    <source>
        <dbReference type="Proteomes" id="UP001267290"/>
    </source>
</evidence>
<dbReference type="InterPro" id="IPR050640">
    <property type="entry name" value="Bact_2-comp_sensor_kinase"/>
</dbReference>
<keyword evidence="4 9" id="KW-0808">Transferase</keyword>
<dbReference type="RefSeq" id="WP_310224122.1">
    <property type="nucleotide sequence ID" value="NZ_JAVDSB010000001.1"/>
</dbReference>
<protein>
    <submittedName>
        <fullName evidence="9">Two-component system sensor histidine kinase YesM</fullName>
        <ecNumber evidence="9">2.7.13.3</ecNumber>
    </submittedName>
</protein>
<dbReference type="SUPFAM" id="SSF55874">
    <property type="entry name" value="ATPase domain of HSP90 chaperone/DNA topoisomerase II/histidine kinase"/>
    <property type="match status" value="1"/>
</dbReference>
<dbReference type="GO" id="GO:0004673">
    <property type="term" value="F:protein histidine kinase activity"/>
    <property type="evidence" value="ECO:0007669"/>
    <property type="project" value="UniProtKB-EC"/>
</dbReference>
<dbReference type="Pfam" id="PF06580">
    <property type="entry name" value="His_kinase"/>
    <property type="match status" value="1"/>
</dbReference>
<feature type="transmembrane region" description="Helical" evidence="7">
    <location>
        <begin position="9"/>
        <end position="27"/>
    </location>
</feature>
<dbReference type="PANTHER" id="PTHR34220">
    <property type="entry name" value="SENSOR HISTIDINE KINASE YPDA"/>
    <property type="match status" value="1"/>
</dbReference>